<dbReference type="PIRSF" id="PIRSF005578">
    <property type="entry name" value="TlyA"/>
    <property type="match status" value="1"/>
</dbReference>
<comment type="similarity">
    <text evidence="2">Belongs to the TlyA family.</text>
</comment>
<dbReference type="OrthoDB" id="9784736at2"/>
<evidence type="ECO:0000259" key="4">
    <source>
        <dbReference type="SMART" id="SM00363"/>
    </source>
</evidence>
<dbReference type="SMART" id="SM00363">
    <property type="entry name" value="S4"/>
    <property type="match status" value="1"/>
</dbReference>
<dbReference type="PANTHER" id="PTHR32319:SF0">
    <property type="entry name" value="BACTERIAL HEMOLYSIN-LIKE PROTEIN"/>
    <property type="match status" value="1"/>
</dbReference>
<dbReference type="GO" id="GO:0032259">
    <property type="term" value="P:methylation"/>
    <property type="evidence" value="ECO:0007669"/>
    <property type="project" value="UniProtKB-KW"/>
</dbReference>
<keyword evidence="1 3" id="KW-0694">RNA-binding</keyword>
<protein>
    <submittedName>
        <fullName evidence="5">23S rRNA (Cytidine1920-2'-O)/16S rRNA (Cytidine1409-2'-O)-methyltransferase</fullName>
    </submittedName>
</protein>
<dbReference type="InterPro" id="IPR004538">
    <property type="entry name" value="Hemolysin_A/TlyA"/>
</dbReference>
<sequence length="270" mass="30161">MNKKERIDVRLVQEGYFPSREKARAAIMAGLVFVGQERCDKPGVKVEVDKSITVKGHVHPYVSRGGLKLEKALKTFGIDVTDAVVMDIGASTGGFTDCALQHGARLVYAIDVGYGQLDWSLRQNEKVVVMERTNFRYLKADEWEGERIQFAMIDVSFISLRLILPVLKDFLDPGASVLALVKPQFEAGREQVGKHGVVRDAAVHREVLTTMMRFSEQLGFRVRGLSFSPITGGQGNIEFLLYLEWTEGPVVPEDHTEDIARIVREAHAAF</sequence>
<dbReference type="EMBL" id="FNDE01000001">
    <property type="protein sequence ID" value="SDG67136.1"/>
    <property type="molecule type" value="Genomic_DNA"/>
</dbReference>
<dbReference type="GO" id="GO:0003723">
    <property type="term" value="F:RNA binding"/>
    <property type="evidence" value="ECO:0007669"/>
    <property type="project" value="UniProtKB-KW"/>
</dbReference>
<dbReference type="SUPFAM" id="SSF53335">
    <property type="entry name" value="S-adenosyl-L-methionine-dependent methyltransferases"/>
    <property type="match status" value="1"/>
</dbReference>
<evidence type="ECO:0000313" key="5">
    <source>
        <dbReference type="EMBL" id="SDG67136.1"/>
    </source>
</evidence>
<dbReference type="InterPro" id="IPR029063">
    <property type="entry name" value="SAM-dependent_MTases_sf"/>
</dbReference>
<dbReference type="InterPro" id="IPR002877">
    <property type="entry name" value="RNA_MeTrfase_FtsJ_dom"/>
</dbReference>
<evidence type="ECO:0000256" key="3">
    <source>
        <dbReference type="PROSITE-ProRule" id="PRU00182"/>
    </source>
</evidence>
<keyword evidence="5" id="KW-0489">Methyltransferase</keyword>
<dbReference type="NCBIfam" id="TIGR00478">
    <property type="entry name" value="tly"/>
    <property type="match status" value="1"/>
</dbReference>
<evidence type="ECO:0000256" key="1">
    <source>
        <dbReference type="ARBA" id="ARBA00022884"/>
    </source>
</evidence>
<dbReference type="PROSITE" id="PS50889">
    <property type="entry name" value="S4"/>
    <property type="match status" value="1"/>
</dbReference>
<proteinExistence type="inferred from homology"/>
<dbReference type="CDD" id="cd00165">
    <property type="entry name" value="S4"/>
    <property type="match status" value="1"/>
</dbReference>
<organism evidence="5 6">
    <name type="scientific">Aneurinibacillus thermoaerophilus</name>
    <dbReference type="NCBI Taxonomy" id="143495"/>
    <lineage>
        <taxon>Bacteria</taxon>
        <taxon>Bacillati</taxon>
        <taxon>Bacillota</taxon>
        <taxon>Bacilli</taxon>
        <taxon>Bacillales</taxon>
        <taxon>Paenibacillaceae</taxon>
        <taxon>Aneurinibacillus group</taxon>
        <taxon>Aneurinibacillus</taxon>
    </lineage>
</organism>
<dbReference type="Gene3D" id="3.10.290.10">
    <property type="entry name" value="RNA-binding S4 domain"/>
    <property type="match status" value="1"/>
</dbReference>
<evidence type="ECO:0000313" key="6">
    <source>
        <dbReference type="Proteomes" id="UP000198956"/>
    </source>
</evidence>
<evidence type="ECO:0000256" key="2">
    <source>
        <dbReference type="ARBA" id="ARBA00029460"/>
    </source>
</evidence>
<dbReference type="Gene3D" id="3.40.50.150">
    <property type="entry name" value="Vaccinia Virus protein VP39"/>
    <property type="match status" value="1"/>
</dbReference>
<dbReference type="Pfam" id="PF01479">
    <property type="entry name" value="S4"/>
    <property type="match status" value="1"/>
</dbReference>
<dbReference type="GO" id="GO:0008168">
    <property type="term" value="F:methyltransferase activity"/>
    <property type="evidence" value="ECO:0007669"/>
    <property type="project" value="UniProtKB-KW"/>
</dbReference>
<dbReference type="SUPFAM" id="SSF55174">
    <property type="entry name" value="Alpha-L RNA-binding motif"/>
    <property type="match status" value="1"/>
</dbReference>
<dbReference type="InterPro" id="IPR002942">
    <property type="entry name" value="S4_RNA-bd"/>
</dbReference>
<dbReference type="InterPro" id="IPR047048">
    <property type="entry name" value="TlyA"/>
</dbReference>
<dbReference type="Proteomes" id="UP000198956">
    <property type="component" value="Unassembled WGS sequence"/>
</dbReference>
<name>A0A1G7W573_ANETH</name>
<accession>A0A1G7W573</accession>
<dbReference type="RefSeq" id="WP_057898261.1">
    <property type="nucleotide sequence ID" value="NZ_FNDE01000001.1"/>
</dbReference>
<feature type="domain" description="RNA-binding S4" evidence="4">
    <location>
        <begin position="5"/>
        <end position="70"/>
    </location>
</feature>
<dbReference type="InterPro" id="IPR036986">
    <property type="entry name" value="S4_RNA-bd_sf"/>
</dbReference>
<keyword evidence="5" id="KW-0808">Transferase</keyword>
<reference evidence="5 6" key="1">
    <citation type="submission" date="2016-10" db="EMBL/GenBank/DDBJ databases">
        <authorList>
            <person name="de Groot N.N."/>
        </authorList>
    </citation>
    <scope>NUCLEOTIDE SEQUENCE [LARGE SCALE GENOMIC DNA]</scope>
    <source>
        <strain evidence="5 6">L 420-91</strain>
    </source>
</reference>
<dbReference type="PANTHER" id="PTHR32319">
    <property type="entry name" value="BACTERIAL HEMOLYSIN-LIKE PROTEIN"/>
    <property type="match status" value="1"/>
</dbReference>
<dbReference type="AlphaFoldDB" id="A0A1G7W573"/>
<dbReference type="Pfam" id="PF01728">
    <property type="entry name" value="FtsJ"/>
    <property type="match status" value="1"/>
</dbReference>
<gene>
    <name evidence="5" type="ORF">SAMN04489735_10014</name>
</gene>